<dbReference type="EMBL" id="BAAACA010000034">
    <property type="protein sequence ID" value="GAA0612530.1"/>
    <property type="molecule type" value="Genomic_DNA"/>
</dbReference>
<organism evidence="1 2">
    <name type="scientific">Streptomyces crystallinus</name>
    <dbReference type="NCBI Taxonomy" id="68191"/>
    <lineage>
        <taxon>Bacteria</taxon>
        <taxon>Bacillati</taxon>
        <taxon>Actinomycetota</taxon>
        <taxon>Actinomycetes</taxon>
        <taxon>Kitasatosporales</taxon>
        <taxon>Streptomycetaceae</taxon>
        <taxon>Streptomyces</taxon>
    </lineage>
</organism>
<keyword evidence="2" id="KW-1185">Reference proteome</keyword>
<sequence>MACGGFPEHSYRAVALCNNGRITKGDWRSGTSWKWSYAYCTRIGSSFHSGDKEWK</sequence>
<evidence type="ECO:0000313" key="1">
    <source>
        <dbReference type="EMBL" id="GAA0612530.1"/>
    </source>
</evidence>
<gene>
    <name evidence="1" type="ORF">GCM10010394_47950</name>
</gene>
<reference evidence="1 2" key="1">
    <citation type="journal article" date="2019" name="Int. J. Syst. Evol. Microbiol.">
        <title>The Global Catalogue of Microorganisms (GCM) 10K type strain sequencing project: providing services to taxonomists for standard genome sequencing and annotation.</title>
        <authorList>
            <consortium name="The Broad Institute Genomics Platform"/>
            <consortium name="The Broad Institute Genome Sequencing Center for Infectious Disease"/>
            <person name="Wu L."/>
            <person name="Ma J."/>
        </authorList>
    </citation>
    <scope>NUCLEOTIDE SEQUENCE [LARGE SCALE GENOMIC DNA]</scope>
    <source>
        <strain evidence="1 2">JCM 5067</strain>
    </source>
</reference>
<proteinExistence type="predicted"/>
<name>A0ABN1GJ14_9ACTN</name>
<evidence type="ECO:0000313" key="2">
    <source>
        <dbReference type="Proteomes" id="UP001500668"/>
    </source>
</evidence>
<dbReference type="RefSeq" id="WP_344076438.1">
    <property type="nucleotide sequence ID" value="NZ_BAAACA010000034.1"/>
</dbReference>
<accession>A0ABN1GJ14</accession>
<comment type="caution">
    <text evidence="1">The sequence shown here is derived from an EMBL/GenBank/DDBJ whole genome shotgun (WGS) entry which is preliminary data.</text>
</comment>
<protein>
    <submittedName>
        <fullName evidence="1">Uncharacterized protein</fullName>
    </submittedName>
</protein>
<dbReference type="Proteomes" id="UP001500668">
    <property type="component" value="Unassembled WGS sequence"/>
</dbReference>